<evidence type="ECO:0000256" key="1">
    <source>
        <dbReference type="SAM" id="Phobius"/>
    </source>
</evidence>
<dbReference type="PROSITE" id="PS50883">
    <property type="entry name" value="EAL"/>
    <property type="match status" value="1"/>
</dbReference>
<accession>A0ABS5HY14</accession>
<dbReference type="SUPFAM" id="SSF141868">
    <property type="entry name" value="EAL domain-like"/>
    <property type="match status" value="1"/>
</dbReference>
<feature type="domain" description="EAL" evidence="2">
    <location>
        <begin position="242"/>
        <end position="495"/>
    </location>
</feature>
<dbReference type="SUPFAM" id="SSF55073">
    <property type="entry name" value="Nucleotide cyclase"/>
    <property type="match status" value="1"/>
</dbReference>
<reference evidence="4 5" key="1">
    <citation type="submission" date="2020-02" db="EMBL/GenBank/DDBJ databases">
        <title>Shewanella WXL01 sp. nov., a marine bacterium isolated from green algae in Luhuitou Fringing Reef (Northern South China Sea).</title>
        <authorList>
            <person name="Wang X."/>
        </authorList>
    </citation>
    <scope>NUCLEOTIDE SEQUENCE [LARGE SCALE GENOMIC DNA]</scope>
    <source>
        <strain evidence="4 5">MCCC 1A01895</strain>
    </source>
</reference>
<dbReference type="SMART" id="SM00052">
    <property type="entry name" value="EAL"/>
    <property type="match status" value="1"/>
</dbReference>
<keyword evidence="1" id="KW-1133">Transmembrane helix</keyword>
<evidence type="ECO:0000259" key="2">
    <source>
        <dbReference type="PROSITE" id="PS50883"/>
    </source>
</evidence>
<dbReference type="Pfam" id="PF00990">
    <property type="entry name" value="GGDEF"/>
    <property type="match status" value="1"/>
</dbReference>
<keyword evidence="5" id="KW-1185">Reference proteome</keyword>
<dbReference type="CDD" id="cd01949">
    <property type="entry name" value="GGDEF"/>
    <property type="match status" value="1"/>
</dbReference>
<gene>
    <name evidence="4" type="ORF">G3R48_00640</name>
</gene>
<dbReference type="InterPro" id="IPR029787">
    <property type="entry name" value="Nucleotide_cyclase"/>
</dbReference>
<proteinExistence type="predicted"/>
<evidence type="ECO:0000259" key="3">
    <source>
        <dbReference type="PROSITE" id="PS50887"/>
    </source>
</evidence>
<dbReference type="PANTHER" id="PTHR33121">
    <property type="entry name" value="CYCLIC DI-GMP PHOSPHODIESTERASE PDEF"/>
    <property type="match status" value="1"/>
</dbReference>
<name>A0ABS5HY14_9GAMM</name>
<protein>
    <submittedName>
        <fullName evidence="4">Bifunctional diguanylate cyclase/phosphodiesterase</fullName>
    </submittedName>
</protein>
<evidence type="ECO:0000313" key="4">
    <source>
        <dbReference type="EMBL" id="MBR9726501.1"/>
    </source>
</evidence>
<evidence type="ECO:0000313" key="5">
    <source>
        <dbReference type="Proteomes" id="UP000811844"/>
    </source>
</evidence>
<dbReference type="SMART" id="SM00267">
    <property type="entry name" value="GGDEF"/>
    <property type="match status" value="1"/>
</dbReference>
<dbReference type="InterPro" id="IPR050706">
    <property type="entry name" value="Cyclic-di-GMP_PDE-like"/>
</dbReference>
<dbReference type="PROSITE" id="PS50887">
    <property type="entry name" value="GGDEF"/>
    <property type="match status" value="1"/>
</dbReference>
<feature type="transmembrane region" description="Helical" evidence="1">
    <location>
        <begin position="6"/>
        <end position="33"/>
    </location>
</feature>
<dbReference type="InterPro" id="IPR035919">
    <property type="entry name" value="EAL_sf"/>
</dbReference>
<organism evidence="4 5">
    <name type="scientific">Shewanella intestini</name>
    <dbReference type="NCBI Taxonomy" id="2017544"/>
    <lineage>
        <taxon>Bacteria</taxon>
        <taxon>Pseudomonadati</taxon>
        <taxon>Pseudomonadota</taxon>
        <taxon>Gammaproteobacteria</taxon>
        <taxon>Alteromonadales</taxon>
        <taxon>Shewanellaceae</taxon>
        <taxon>Shewanella</taxon>
    </lineage>
</organism>
<dbReference type="Proteomes" id="UP000811844">
    <property type="component" value="Unassembled WGS sequence"/>
</dbReference>
<dbReference type="RefSeq" id="WP_153661239.1">
    <property type="nucleotide sequence ID" value="NZ_JAAIKR010000001.1"/>
</dbReference>
<dbReference type="NCBIfam" id="TIGR00254">
    <property type="entry name" value="GGDEF"/>
    <property type="match status" value="1"/>
</dbReference>
<dbReference type="CDD" id="cd01948">
    <property type="entry name" value="EAL"/>
    <property type="match status" value="1"/>
</dbReference>
<dbReference type="PANTHER" id="PTHR33121:SF71">
    <property type="entry name" value="OXYGEN SENSOR PROTEIN DOSP"/>
    <property type="match status" value="1"/>
</dbReference>
<dbReference type="InterPro" id="IPR001633">
    <property type="entry name" value="EAL_dom"/>
</dbReference>
<dbReference type="InterPro" id="IPR000160">
    <property type="entry name" value="GGDEF_dom"/>
</dbReference>
<dbReference type="InterPro" id="IPR043128">
    <property type="entry name" value="Rev_trsase/Diguanyl_cyclase"/>
</dbReference>
<sequence>MLTSFFAFFVQYSTIILLCLLVFLLAVCVGYIYKQTRLLRYLCANFDTPHQSLILPPIPRLLQPLVALIKQYHLSEQATLERDKLTGLINRVGIKRALSERLPLNVGTLMLIDIRKFRFINDLWGFNVGDNILMLLANRLTQLNLKPNLIARMNGNEFLLYFHSKINDNNIQDIMTTVEYPYRLYEQTIELTMRAGVLDLSAHQTDMSMTLRRLDLALQKAKRLHHGFSHYEEGEDCQHHRQLTLSNGLAKAVANNDFFMVYQPKFNCQKGAIDQLEALLRWQHPQLGIIYPNEFIHLAERCGMMKPLSLWVIERVIAQVATWQAKGIDIKVAINLSASDLENPQLISVIRATLEHYQVNPNKLVIEVTESAMMASLSKSIRVLNLLRELGVSLAIDDFGTGQSSLAYLRHLPVDEVKVDRAFISDFDQDDIAKQIVKTTIKLTHQLGLSVTVEGIETQKVADYLQGHQVDYLQGLYIAKPLLPDEVESQHVLSLSTPTHCDIKYPFASAKQVS</sequence>
<dbReference type="Gene3D" id="3.30.70.270">
    <property type="match status" value="1"/>
</dbReference>
<comment type="caution">
    <text evidence="4">The sequence shown here is derived from an EMBL/GenBank/DDBJ whole genome shotgun (WGS) entry which is preliminary data.</text>
</comment>
<dbReference type="Pfam" id="PF00563">
    <property type="entry name" value="EAL"/>
    <property type="match status" value="1"/>
</dbReference>
<feature type="domain" description="GGDEF" evidence="3">
    <location>
        <begin position="105"/>
        <end position="236"/>
    </location>
</feature>
<keyword evidence="1" id="KW-0472">Membrane</keyword>
<keyword evidence="1" id="KW-0812">Transmembrane</keyword>
<dbReference type="Gene3D" id="3.20.20.450">
    <property type="entry name" value="EAL domain"/>
    <property type="match status" value="1"/>
</dbReference>
<dbReference type="EMBL" id="JAAIKR010000001">
    <property type="protein sequence ID" value="MBR9726501.1"/>
    <property type="molecule type" value="Genomic_DNA"/>
</dbReference>